<evidence type="ECO:0000259" key="6">
    <source>
        <dbReference type="PROSITE" id="PS50072"/>
    </source>
</evidence>
<keyword evidence="4 5" id="KW-0413">Isomerase</keyword>
<dbReference type="InParanoid" id="A0A5Q0BDG8"/>
<dbReference type="GO" id="GO:0006457">
    <property type="term" value="P:protein folding"/>
    <property type="evidence" value="ECO:0007669"/>
    <property type="project" value="InterPro"/>
</dbReference>
<dbReference type="PROSITE" id="PS00170">
    <property type="entry name" value="CSA_PPIASE_1"/>
    <property type="match status" value="1"/>
</dbReference>
<protein>
    <recommendedName>
        <fullName evidence="5">Peptidyl-prolyl cis-trans isomerase</fullName>
        <shortName evidence="5">PPIase</shortName>
        <ecNumber evidence="5">5.2.1.8</ecNumber>
    </recommendedName>
</protein>
<keyword evidence="3 5" id="KW-0697">Rotamase</keyword>
<name>A0A5Q0BDG8_9GAMM</name>
<dbReference type="FunCoup" id="A0A5Q0BDG8">
    <property type="interactions" value="434"/>
</dbReference>
<dbReference type="GO" id="GO:0003755">
    <property type="term" value="F:peptidyl-prolyl cis-trans isomerase activity"/>
    <property type="evidence" value="ECO:0007669"/>
    <property type="project" value="UniProtKB-UniRule"/>
</dbReference>
<dbReference type="KEGG" id="mmob:F6R98_03735"/>
<organism evidence="7 8">
    <name type="scientific">Candidatus Methylospira mobilis</name>
    <dbReference type="NCBI Taxonomy" id="1808979"/>
    <lineage>
        <taxon>Bacteria</taxon>
        <taxon>Pseudomonadati</taxon>
        <taxon>Pseudomonadota</taxon>
        <taxon>Gammaproteobacteria</taxon>
        <taxon>Methylococcales</taxon>
        <taxon>Methylococcaceae</taxon>
        <taxon>Candidatus Methylospira</taxon>
    </lineage>
</organism>
<dbReference type="InterPro" id="IPR002130">
    <property type="entry name" value="Cyclophilin-type_PPIase_dom"/>
</dbReference>
<dbReference type="SUPFAM" id="SSF50891">
    <property type="entry name" value="Cyclophilin-like"/>
    <property type="match status" value="1"/>
</dbReference>
<comment type="catalytic activity">
    <reaction evidence="5">
        <text>[protein]-peptidylproline (omega=180) = [protein]-peptidylproline (omega=0)</text>
        <dbReference type="Rhea" id="RHEA:16237"/>
        <dbReference type="Rhea" id="RHEA-COMP:10747"/>
        <dbReference type="Rhea" id="RHEA-COMP:10748"/>
        <dbReference type="ChEBI" id="CHEBI:83833"/>
        <dbReference type="ChEBI" id="CHEBI:83834"/>
        <dbReference type="EC" id="5.2.1.8"/>
    </reaction>
</comment>
<dbReference type="Gene3D" id="2.40.100.10">
    <property type="entry name" value="Cyclophilin-like"/>
    <property type="match status" value="1"/>
</dbReference>
<accession>A0A5Q0BDG8</accession>
<dbReference type="InterPro" id="IPR024936">
    <property type="entry name" value="Cyclophilin-type_PPIase"/>
</dbReference>
<keyword evidence="8" id="KW-1185">Reference proteome</keyword>
<dbReference type="CDD" id="cd01920">
    <property type="entry name" value="cyclophilin_EcCYP_like"/>
    <property type="match status" value="1"/>
</dbReference>
<sequence length="172" mass="18719">MTENTIQVKLETTLGDIILQLDKEKAPVSVGNFLVYVKEGQYNNTIFHRVISGFMAQGGGFDTDFKQKPTHDPIKNEANNGLSNERGTIAMARTSNPESATAQFFINYKNNDFLNFKSETPQGWGYAVFGKVVDGMDVVDAMAKIPTGAGGPMPSDVPQTPIVINKATVISE</sequence>
<evidence type="ECO:0000256" key="4">
    <source>
        <dbReference type="ARBA" id="ARBA00023235"/>
    </source>
</evidence>
<dbReference type="InterPro" id="IPR029000">
    <property type="entry name" value="Cyclophilin-like_dom_sf"/>
</dbReference>
<dbReference type="EMBL" id="CP044205">
    <property type="protein sequence ID" value="QFY41850.1"/>
    <property type="molecule type" value="Genomic_DNA"/>
</dbReference>
<comment type="function">
    <text evidence="1 5">PPIases accelerate the folding of proteins. It catalyzes the cis-trans isomerization of proline imidic peptide bonds in oligopeptides.</text>
</comment>
<dbReference type="InterPro" id="IPR044665">
    <property type="entry name" value="E_coli_cyclophilin_A-like"/>
</dbReference>
<evidence type="ECO:0000256" key="1">
    <source>
        <dbReference type="ARBA" id="ARBA00002388"/>
    </source>
</evidence>
<feature type="domain" description="PPIase cyclophilin-type" evidence="6">
    <location>
        <begin position="11"/>
        <end position="169"/>
    </location>
</feature>
<evidence type="ECO:0000256" key="5">
    <source>
        <dbReference type="RuleBase" id="RU363019"/>
    </source>
</evidence>
<dbReference type="Pfam" id="PF00160">
    <property type="entry name" value="Pro_isomerase"/>
    <property type="match status" value="1"/>
</dbReference>
<dbReference type="EC" id="5.2.1.8" evidence="5"/>
<evidence type="ECO:0000256" key="3">
    <source>
        <dbReference type="ARBA" id="ARBA00023110"/>
    </source>
</evidence>
<dbReference type="PROSITE" id="PS50072">
    <property type="entry name" value="CSA_PPIASE_2"/>
    <property type="match status" value="1"/>
</dbReference>
<evidence type="ECO:0000313" key="8">
    <source>
        <dbReference type="Proteomes" id="UP000325755"/>
    </source>
</evidence>
<gene>
    <name evidence="7" type="ORF">F6R98_03735</name>
</gene>
<evidence type="ECO:0000256" key="2">
    <source>
        <dbReference type="ARBA" id="ARBA00007365"/>
    </source>
</evidence>
<dbReference type="PRINTS" id="PR00153">
    <property type="entry name" value="CSAPPISMRASE"/>
</dbReference>
<reference evidence="7 8" key="1">
    <citation type="submission" date="2019-09" db="EMBL/GenBank/DDBJ databases">
        <title>Ecophysiology of the spiral-shaped methanotroph Methylospira mobilis as revealed by the complete genome sequence.</title>
        <authorList>
            <person name="Oshkin I.Y."/>
            <person name="Dedysh S.N."/>
            <person name="Miroshnikov K."/>
            <person name="Danilova O.V."/>
            <person name="Hakobyan A."/>
            <person name="Liesack W."/>
        </authorList>
    </citation>
    <scope>NUCLEOTIDE SEQUENCE [LARGE SCALE GENOMIC DNA]</scope>
    <source>
        <strain evidence="7 8">Shm1</strain>
    </source>
</reference>
<comment type="similarity">
    <text evidence="2 5">Belongs to the cyclophilin-type PPIase family.</text>
</comment>
<dbReference type="PANTHER" id="PTHR43246">
    <property type="entry name" value="PEPTIDYL-PROLYL CIS-TRANS ISOMERASE CYP38, CHLOROPLASTIC"/>
    <property type="match status" value="1"/>
</dbReference>
<dbReference type="AlphaFoldDB" id="A0A5Q0BDG8"/>
<dbReference type="Proteomes" id="UP000325755">
    <property type="component" value="Chromosome"/>
</dbReference>
<proteinExistence type="inferred from homology"/>
<dbReference type="InterPro" id="IPR020892">
    <property type="entry name" value="Cyclophilin-type_PPIase_CS"/>
</dbReference>
<dbReference type="RefSeq" id="WP_153247833.1">
    <property type="nucleotide sequence ID" value="NZ_CP044205.1"/>
</dbReference>
<dbReference type="PIRSF" id="PIRSF001467">
    <property type="entry name" value="Peptidylpro_ismrse"/>
    <property type="match status" value="1"/>
</dbReference>
<dbReference type="OrthoDB" id="9807797at2"/>
<evidence type="ECO:0000313" key="7">
    <source>
        <dbReference type="EMBL" id="QFY41850.1"/>
    </source>
</evidence>